<comment type="catalytic activity">
    <reaction evidence="13">
        <text>K(+)(in) + H(+)(in) = K(+)(out) + H(+)(out)</text>
        <dbReference type="Rhea" id="RHEA:28490"/>
        <dbReference type="ChEBI" id="CHEBI:15378"/>
        <dbReference type="ChEBI" id="CHEBI:29103"/>
    </reaction>
</comment>
<evidence type="ECO:0000313" key="18">
    <source>
        <dbReference type="EMBL" id="SLN59378.1"/>
    </source>
</evidence>
<evidence type="ECO:0000256" key="7">
    <source>
        <dbReference type="ARBA" id="ARBA00022692"/>
    </source>
</evidence>
<keyword evidence="11 13" id="KW-0406">Ion transport</keyword>
<dbReference type="PANTHER" id="PTHR30540:SF79">
    <property type="entry name" value="LOW AFFINITY POTASSIUM TRANSPORT SYSTEM PROTEIN KUP"/>
    <property type="match status" value="1"/>
</dbReference>
<dbReference type="InterPro" id="IPR053952">
    <property type="entry name" value="K_trans_C"/>
</dbReference>
<evidence type="ECO:0000256" key="3">
    <source>
        <dbReference type="ARBA" id="ARBA00022448"/>
    </source>
</evidence>
<evidence type="ECO:0000256" key="9">
    <source>
        <dbReference type="ARBA" id="ARBA00022958"/>
    </source>
</evidence>
<keyword evidence="10 13" id="KW-1133">Transmembrane helix</keyword>
<feature type="transmembrane region" description="Helical" evidence="13">
    <location>
        <begin position="442"/>
        <end position="460"/>
    </location>
</feature>
<keyword evidence="3 13" id="KW-0813">Transport</keyword>
<comment type="function">
    <text evidence="13">Transport of potassium into the cell. Likely operates as a K(+):H(+) symporter.</text>
</comment>
<feature type="signal peptide" evidence="14">
    <location>
        <begin position="1"/>
        <end position="16"/>
    </location>
</feature>
<evidence type="ECO:0000256" key="5">
    <source>
        <dbReference type="ARBA" id="ARBA00022519"/>
    </source>
</evidence>
<proteinExistence type="inferred from homology"/>
<reference evidence="17 20" key="2">
    <citation type="submission" date="2018-03" db="EMBL/GenBank/DDBJ databases">
        <title>Genomic Encyclopedia of Archaeal and Bacterial Type Strains, Phase II (KMG-II): from individual species to whole genera.</title>
        <authorList>
            <person name="Goeker M."/>
        </authorList>
    </citation>
    <scope>NUCLEOTIDE SEQUENCE [LARGE SCALE GENOMIC DNA]</scope>
    <source>
        <strain evidence="17 20">DSM 29956</strain>
    </source>
</reference>
<dbReference type="GO" id="GO:0015079">
    <property type="term" value="F:potassium ion transmembrane transporter activity"/>
    <property type="evidence" value="ECO:0007669"/>
    <property type="project" value="UniProtKB-UniRule"/>
</dbReference>
<gene>
    <name evidence="13" type="primary">kup</name>
    <name evidence="17" type="ORF">CLV79_10952</name>
    <name evidence="18" type="ORF">LOS8367_02845</name>
</gene>
<dbReference type="Pfam" id="PF22776">
    <property type="entry name" value="K_trans_C"/>
    <property type="match status" value="1"/>
</dbReference>
<feature type="transmembrane region" description="Helical" evidence="13">
    <location>
        <begin position="307"/>
        <end position="335"/>
    </location>
</feature>
<comment type="similarity">
    <text evidence="2 13">Belongs to the HAK/KUP transporter (TC 2.A.72) family.</text>
</comment>
<evidence type="ECO:0000313" key="17">
    <source>
        <dbReference type="EMBL" id="PSK84079.1"/>
    </source>
</evidence>
<evidence type="ECO:0000256" key="12">
    <source>
        <dbReference type="ARBA" id="ARBA00023136"/>
    </source>
</evidence>
<sequence length="638" mass="67492">MRIVILAAHMHAPTHAAPRGHAFSSATPALTLGALGVVVGDIGTSPIYALREGLAAAGGETGAPAPVTVIGTVSLLLWLLIGIATLKYVVLMLRADNNGEGGTLSLLALATRAVGRRSWGLMALGILGAALFFGDAMITPAISVLSAVEGVTLLAPGFEPWVIPAVIAILCALFWAQRGGTGGVSRLFGPVMLAWFLTLGSLGLVAVVRHPAILAALSPLPGLELLWHGGGAVVPILGAAFLAVTGAEALYADMGHFGRRPIRLAWTCIALPCLMLSYAGQGALVLSDPSAARDPFFLLAPGWALPGLIGLATLATVIASQAVITGAFSFAYQAMQLGLLPRMAVHHTSTTQRGQIYLPRINVMLLFCVVVLVLSFGSSSGLAAAYGIAVTGEMLITTLLAYVVMRRVWNWSRGLALPLTALILAVESALFGVNMTKVTNGGYVPLAVAAALCVVMATWLRGSVIVQDRSRARGVTMEALVKSLSHSSRLRRVPGTAVFLTAEPVMAPPALLHNIKHNGVLHERSYVVTVTISDQPHLDPEASLVVETLGDGIERVHVTFGYMDPPNIARALRRRLRFDIHATSFFLNRRTVLLSDRPGLARWRKKLFIGLTRTSAAAHDHYHLPSDRVIELGQQISL</sequence>
<feature type="transmembrane region" description="Helical" evidence="13">
    <location>
        <begin position="383"/>
        <end position="403"/>
    </location>
</feature>
<evidence type="ECO:0000256" key="14">
    <source>
        <dbReference type="SAM" id="SignalP"/>
    </source>
</evidence>
<evidence type="ECO:0000256" key="13">
    <source>
        <dbReference type="HAMAP-Rule" id="MF_01522"/>
    </source>
</evidence>
<feature type="transmembrane region" description="Helical" evidence="13">
    <location>
        <begin position="119"/>
        <end position="138"/>
    </location>
</feature>
<feature type="transmembrane region" description="Helical" evidence="13">
    <location>
        <begin position="415"/>
        <end position="436"/>
    </location>
</feature>
<evidence type="ECO:0000313" key="19">
    <source>
        <dbReference type="Proteomes" id="UP000193495"/>
    </source>
</evidence>
<protein>
    <recommendedName>
        <fullName evidence="13">Probable potassium transport system protein Kup</fullName>
    </recommendedName>
</protein>
<dbReference type="GO" id="GO:0015293">
    <property type="term" value="F:symporter activity"/>
    <property type="evidence" value="ECO:0007669"/>
    <property type="project" value="UniProtKB-UniRule"/>
</dbReference>
<evidence type="ECO:0000256" key="8">
    <source>
        <dbReference type="ARBA" id="ARBA00022847"/>
    </source>
</evidence>
<evidence type="ECO:0000313" key="20">
    <source>
        <dbReference type="Proteomes" id="UP000240624"/>
    </source>
</evidence>
<evidence type="ECO:0000256" key="10">
    <source>
        <dbReference type="ARBA" id="ARBA00022989"/>
    </source>
</evidence>
<keyword evidence="20" id="KW-1185">Reference proteome</keyword>
<keyword evidence="7 13" id="KW-0812">Transmembrane</keyword>
<feature type="transmembrane region" description="Helical" evidence="13">
    <location>
        <begin position="158"/>
        <end position="175"/>
    </location>
</feature>
<evidence type="ECO:0000256" key="6">
    <source>
        <dbReference type="ARBA" id="ARBA00022538"/>
    </source>
</evidence>
<dbReference type="PANTHER" id="PTHR30540">
    <property type="entry name" value="OSMOTIC STRESS POTASSIUM TRANSPORTER"/>
    <property type="match status" value="1"/>
</dbReference>
<feature type="transmembrane region" description="Helical" evidence="13">
    <location>
        <begin position="227"/>
        <end position="252"/>
    </location>
</feature>
<keyword evidence="8 13" id="KW-0769">Symport</keyword>
<comment type="subcellular location">
    <subcellularLocation>
        <location evidence="13">Cell membrane</location>
        <topology evidence="13">Multi-pass membrane protein</topology>
    </subcellularLocation>
    <subcellularLocation>
        <location evidence="1">Membrane</location>
        <topology evidence="1">Multi-pass membrane protein</topology>
    </subcellularLocation>
</comment>
<evidence type="ECO:0000259" key="16">
    <source>
        <dbReference type="Pfam" id="PF22776"/>
    </source>
</evidence>
<keyword evidence="12 13" id="KW-0472">Membrane</keyword>
<feature type="domain" description="K+ potassium transporter C-terminal" evidence="16">
    <location>
        <begin position="494"/>
        <end position="637"/>
    </location>
</feature>
<name>A0A1X6ZRF8_9RHOB</name>
<feature type="transmembrane region" description="Helical" evidence="13">
    <location>
        <begin position="264"/>
        <end position="287"/>
    </location>
</feature>
<dbReference type="Proteomes" id="UP000240624">
    <property type="component" value="Unassembled WGS sequence"/>
</dbReference>
<keyword evidence="14" id="KW-0732">Signal</keyword>
<feature type="chain" id="PRO_5044568311" description="Probable potassium transport system protein Kup" evidence="14">
    <location>
        <begin position="17"/>
        <end position="638"/>
    </location>
</feature>
<evidence type="ECO:0000259" key="15">
    <source>
        <dbReference type="Pfam" id="PF02705"/>
    </source>
</evidence>
<feature type="transmembrane region" description="Helical" evidence="13">
    <location>
        <begin position="69"/>
        <end position="90"/>
    </location>
</feature>
<feature type="transmembrane region" description="Helical" evidence="13">
    <location>
        <begin position="356"/>
        <end position="377"/>
    </location>
</feature>
<dbReference type="Pfam" id="PF02705">
    <property type="entry name" value="K_trans"/>
    <property type="match status" value="1"/>
</dbReference>
<keyword evidence="5" id="KW-0997">Cell inner membrane</keyword>
<keyword evidence="6 13" id="KW-0633">Potassium transport</keyword>
<reference evidence="18 19" key="1">
    <citation type="submission" date="2017-03" db="EMBL/GenBank/DDBJ databases">
        <authorList>
            <person name="Afonso C.L."/>
            <person name="Miller P.J."/>
            <person name="Scott M.A."/>
            <person name="Spackman E."/>
            <person name="Goraichik I."/>
            <person name="Dimitrov K.M."/>
            <person name="Suarez D.L."/>
            <person name="Swayne D.E."/>
        </authorList>
    </citation>
    <scope>NUCLEOTIDE SEQUENCE [LARGE SCALE GENOMIC DNA]</scope>
    <source>
        <strain evidence="18 19">CECT 8367</strain>
    </source>
</reference>
<accession>A0A1X6ZRF8</accession>
<dbReference type="AlphaFoldDB" id="A0A1X6ZRF8"/>
<feature type="transmembrane region" description="Helical" evidence="13">
    <location>
        <begin position="187"/>
        <end position="207"/>
    </location>
</feature>
<dbReference type="EMBL" id="FWFY01000009">
    <property type="protein sequence ID" value="SLN59378.1"/>
    <property type="molecule type" value="Genomic_DNA"/>
</dbReference>
<organism evidence="18 19">
    <name type="scientific">Limimaricola soesokkakensis</name>
    <dbReference type="NCBI Taxonomy" id="1343159"/>
    <lineage>
        <taxon>Bacteria</taxon>
        <taxon>Pseudomonadati</taxon>
        <taxon>Pseudomonadota</taxon>
        <taxon>Alphaproteobacteria</taxon>
        <taxon>Rhodobacterales</taxon>
        <taxon>Paracoccaceae</taxon>
        <taxon>Limimaricola</taxon>
    </lineage>
</organism>
<feature type="domain" description="K+ potassium transporter integral membrane" evidence="15">
    <location>
        <begin position="30"/>
        <end position="482"/>
    </location>
</feature>
<dbReference type="GO" id="GO:0005886">
    <property type="term" value="C:plasma membrane"/>
    <property type="evidence" value="ECO:0007669"/>
    <property type="project" value="UniProtKB-SubCell"/>
</dbReference>
<dbReference type="EMBL" id="PYGB01000009">
    <property type="protein sequence ID" value="PSK84079.1"/>
    <property type="molecule type" value="Genomic_DNA"/>
</dbReference>
<evidence type="ECO:0000256" key="4">
    <source>
        <dbReference type="ARBA" id="ARBA00022475"/>
    </source>
</evidence>
<dbReference type="RefSeq" id="WP_242665602.1">
    <property type="nucleotide sequence ID" value="NZ_FWFY01000009.1"/>
</dbReference>
<dbReference type="HAMAP" id="MF_01522">
    <property type="entry name" value="Kup"/>
    <property type="match status" value="1"/>
</dbReference>
<keyword evidence="4 13" id="KW-1003">Cell membrane</keyword>
<evidence type="ECO:0000256" key="2">
    <source>
        <dbReference type="ARBA" id="ARBA00007019"/>
    </source>
</evidence>
<dbReference type="InterPro" id="IPR023051">
    <property type="entry name" value="Kup"/>
</dbReference>
<evidence type="ECO:0000256" key="11">
    <source>
        <dbReference type="ARBA" id="ARBA00023065"/>
    </source>
</evidence>
<keyword evidence="9 13" id="KW-0630">Potassium</keyword>
<dbReference type="InterPro" id="IPR003855">
    <property type="entry name" value="K+_transporter"/>
</dbReference>
<dbReference type="InterPro" id="IPR053951">
    <property type="entry name" value="K_trans_N"/>
</dbReference>
<dbReference type="Proteomes" id="UP000193495">
    <property type="component" value="Unassembled WGS sequence"/>
</dbReference>
<evidence type="ECO:0000256" key="1">
    <source>
        <dbReference type="ARBA" id="ARBA00004141"/>
    </source>
</evidence>